<dbReference type="Gene3D" id="3.30.70.270">
    <property type="match status" value="2"/>
</dbReference>
<keyword evidence="6" id="KW-0064">Aspartyl protease</keyword>
<name>A0A7I4YVY2_HAECO</name>
<dbReference type="EC" id="2.7.7.49" evidence="1"/>
<dbReference type="FunFam" id="3.30.420.10:FF:000131">
    <property type="entry name" value="Protein CBG26278"/>
    <property type="match status" value="1"/>
</dbReference>
<keyword evidence="10" id="KW-0238">DNA-binding</keyword>
<dbReference type="Pfam" id="PF17921">
    <property type="entry name" value="Integrase_H2C2"/>
    <property type="match status" value="1"/>
</dbReference>
<sequence length="1348" mass="152627">MQQEMFAELVNHMERMSGSRSTASASPANAAEFAMNSLSTRLPEFVYDSDNGCTFEVWYNRYEDVISKDGAALDEAAKARLIVSKLDAITYARFTSHILPKRACELSLSETVATLKELFGHNTSVFSRRYVYLKTQRNGENLRDYTGLVNQRHAMAEFNDVNPEQMKCLVWICGLASPEDADIRARALRKMEDNPQTTLKELAAEIQQFLNIRQDATLPECSASSHINAVDSQNRKRDPPSPCFRCGANHWSRDCTFRDKTCYDCGKSGHKRGFCKNFTTRRKQKPRRKRKTANNVVVASTHAGNTSISRIYRPVQINGKTIRMRLDTGADVTLLSNADWIALGRPTLRPPRITLRSANDKPINVRGCYECNFVIDGHHGRGKCYVAETPSLLGLDWISQHEPLFRRLTEGSICNVSSSTLNALNSSFTTSLKKKFSTVFAPGLGHCTKSKAKLTLKPNAKPVFQKARPVPYAAVQKISTEIDRLVSTQVLTPVDHSEWAAPIVAVQKKNGSIRLCADYSTGLNDALEQHQHPLPTPDDIFTKLNGGRYFSQLDLAEAYLQLEVDDDSKQLLTINTHRGLFRFNRLPFGVKPAPGIFQQCIDALIAGLDGTAAYLDDILVTGRTIDEHNTRLDAVLQRIQDYGFRVRLEKCTFLQTEINYLGFVINEQGRRPDPDKIKAIQKMPAPKDVSQLRAFLGLINFYGNFVKDLHNLRAPLDALTKKDAVYTWTPDCQSSFDKIKAILSSDLLLTHFDPNLPIIVAADASNYGIGATLSHRFPDGSEKVVYHVSRCLTTAQKNYSQIEKEALALIFAVQKFHRFVHGRHFTLKTDHKPLVAIFGSKKGIPVYSANRLQRWATMLLNYNFAIEYVNTKDFGQVDALSRLIASHSSMPEDYVIANVDVDVTAELIENCRHLPVSAETIRTATRADQVIRKIIDYIKSGNWPTIERNSPFWHYYNRRDTLTTVDGCLLTASRIVIPGSLQRRVLTTLHKAHPGQTRMKMLARSYVYWPTLDTDIEQLVRNCSKCASVAKNPVKGELYSWPKPTSPWIRVHADFAGPMNGRFYLILVDAYSKWPEIVQMSSISSTSTIQVLKDIFARFGNPTTLVTDNGTQFTSSQFALFCRSRGITHIRTAPFHPQSNGQAERFVDTFKRGLDKLKGEEPTLDALQTFLMAYRSTPCPSVPDQRSPAEAFLGRRLRIDLDLMLPQEDVADGQRDVKMETQFNRRHGALRRKFEHNDTVYAKDYRGTKQFWTPGVIVRRVGNTTYLVRCGNLLWTRHVNQLRPRSDTTTTTTTNTLLDVFDLPLFDCVNKDRAPRTTPTDPPRRSQRNRRPQRRLQLDPKRSRYDTT</sequence>
<keyword evidence="7" id="KW-0255">Endonuclease</keyword>
<dbReference type="OrthoDB" id="5854149at2759"/>
<dbReference type="InterPro" id="IPR001995">
    <property type="entry name" value="Peptidase_A2_cat"/>
</dbReference>
<evidence type="ECO:0000256" key="7">
    <source>
        <dbReference type="ARBA" id="ARBA00022759"/>
    </source>
</evidence>
<reference evidence="19" key="1">
    <citation type="submission" date="2020-12" db="UniProtKB">
        <authorList>
            <consortium name="WormBaseParasite"/>
        </authorList>
    </citation>
    <scope>IDENTIFICATION</scope>
    <source>
        <strain evidence="19">MHco3</strain>
    </source>
</reference>
<dbReference type="Gene3D" id="1.10.340.70">
    <property type="match status" value="1"/>
</dbReference>
<dbReference type="Pfam" id="PF00665">
    <property type="entry name" value="rve"/>
    <property type="match status" value="1"/>
</dbReference>
<dbReference type="GO" id="GO:0003677">
    <property type="term" value="F:DNA binding"/>
    <property type="evidence" value="ECO:0007669"/>
    <property type="project" value="UniProtKB-KW"/>
</dbReference>
<keyword evidence="5" id="KW-0540">Nuclease</keyword>
<evidence type="ECO:0000256" key="10">
    <source>
        <dbReference type="ARBA" id="ARBA00023125"/>
    </source>
</evidence>
<dbReference type="Pfam" id="PF00078">
    <property type="entry name" value="RVT_1"/>
    <property type="match status" value="1"/>
</dbReference>
<dbReference type="GO" id="GO:0015074">
    <property type="term" value="P:DNA integration"/>
    <property type="evidence" value="ECO:0007669"/>
    <property type="project" value="InterPro"/>
</dbReference>
<dbReference type="InterPro" id="IPR012337">
    <property type="entry name" value="RNaseH-like_sf"/>
</dbReference>
<dbReference type="InterPro" id="IPR041588">
    <property type="entry name" value="Integrase_H2C2"/>
</dbReference>
<feature type="domain" description="Peptidase A2" evidence="15">
    <location>
        <begin position="322"/>
        <end position="340"/>
    </location>
</feature>
<dbReference type="GO" id="GO:0042575">
    <property type="term" value="C:DNA polymerase complex"/>
    <property type="evidence" value="ECO:0007669"/>
    <property type="project" value="UniProtKB-ARBA"/>
</dbReference>
<dbReference type="InterPro" id="IPR055510">
    <property type="entry name" value="DUF7083"/>
</dbReference>
<dbReference type="PANTHER" id="PTHR37984">
    <property type="entry name" value="PROTEIN CBG26694"/>
    <property type="match status" value="1"/>
</dbReference>
<evidence type="ECO:0000256" key="2">
    <source>
        <dbReference type="ARBA" id="ARBA00022670"/>
    </source>
</evidence>
<dbReference type="GO" id="GO:0008270">
    <property type="term" value="F:zinc ion binding"/>
    <property type="evidence" value="ECO:0007669"/>
    <property type="project" value="UniProtKB-KW"/>
</dbReference>
<dbReference type="SUPFAM" id="SSF56672">
    <property type="entry name" value="DNA/RNA polymerases"/>
    <property type="match status" value="1"/>
</dbReference>
<dbReference type="PROSITE" id="PS50994">
    <property type="entry name" value="INTEGRASE"/>
    <property type="match status" value="1"/>
</dbReference>
<dbReference type="Proteomes" id="UP000025227">
    <property type="component" value="Unplaced"/>
</dbReference>
<evidence type="ECO:0000256" key="5">
    <source>
        <dbReference type="ARBA" id="ARBA00022722"/>
    </source>
</evidence>
<dbReference type="OMA" id="LEWIRHA"/>
<evidence type="ECO:0000259" key="14">
    <source>
        <dbReference type="PROSITE" id="PS50158"/>
    </source>
</evidence>
<feature type="domain" description="Reverse transcriptase" evidence="16">
    <location>
        <begin position="487"/>
        <end position="665"/>
    </location>
</feature>
<dbReference type="InterPro" id="IPR036875">
    <property type="entry name" value="Znf_CCHC_sf"/>
</dbReference>
<evidence type="ECO:0000256" key="13">
    <source>
        <dbReference type="SAM" id="MobiDB-lite"/>
    </source>
</evidence>
<feature type="domain" description="Integrase catalytic" evidence="17">
    <location>
        <begin position="1043"/>
        <end position="1196"/>
    </location>
</feature>
<dbReference type="CDD" id="cd09274">
    <property type="entry name" value="RNase_HI_RT_Ty3"/>
    <property type="match status" value="1"/>
</dbReference>
<dbReference type="GO" id="GO:0006508">
    <property type="term" value="P:proteolysis"/>
    <property type="evidence" value="ECO:0007669"/>
    <property type="project" value="UniProtKB-KW"/>
</dbReference>
<accession>A0A7I4YVY2</accession>
<dbReference type="InterPro" id="IPR043128">
    <property type="entry name" value="Rev_trsase/Diguanyl_cyclase"/>
</dbReference>
<dbReference type="Gene3D" id="3.10.10.10">
    <property type="entry name" value="HIV Type 1 Reverse Transcriptase, subunit A, domain 1"/>
    <property type="match status" value="1"/>
</dbReference>
<evidence type="ECO:0000313" key="18">
    <source>
        <dbReference type="Proteomes" id="UP000025227"/>
    </source>
</evidence>
<feature type="compositionally biased region" description="Basic residues" evidence="13">
    <location>
        <begin position="1325"/>
        <end position="1334"/>
    </location>
</feature>
<dbReference type="SUPFAM" id="SSF53098">
    <property type="entry name" value="Ribonuclease H-like"/>
    <property type="match status" value="1"/>
</dbReference>
<dbReference type="Gene3D" id="2.40.70.10">
    <property type="entry name" value="Acid Proteases"/>
    <property type="match status" value="1"/>
</dbReference>
<dbReference type="InterPro" id="IPR043502">
    <property type="entry name" value="DNA/RNA_pol_sf"/>
</dbReference>
<keyword evidence="18" id="KW-1185">Reference proteome</keyword>
<dbReference type="Pfam" id="PF17919">
    <property type="entry name" value="RT_RNaseH_2"/>
    <property type="match status" value="1"/>
</dbReference>
<dbReference type="FunFam" id="3.10.20.370:FF:000001">
    <property type="entry name" value="Retrovirus-related Pol polyprotein from transposon 17.6-like protein"/>
    <property type="match status" value="1"/>
</dbReference>
<evidence type="ECO:0000259" key="16">
    <source>
        <dbReference type="PROSITE" id="PS50878"/>
    </source>
</evidence>
<dbReference type="PROSITE" id="PS50175">
    <property type="entry name" value="ASP_PROT_RETROV"/>
    <property type="match status" value="1"/>
</dbReference>
<evidence type="ECO:0000256" key="6">
    <source>
        <dbReference type="ARBA" id="ARBA00022750"/>
    </source>
</evidence>
<dbReference type="FunFam" id="3.30.70.270:FF:000020">
    <property type="entry name" value="Transposon Tf2-6 polyprotein-like Protein"/>
    <property type="match status" value="1"/>
</dbReference>
<dbReference type="Pfam" id="PF23309">
    <property type="entry name" value="DUF7083"/>
    <property type="match status" value="1"/>
</dbReference>
<dbReference type="InterPro" id="IPR001878">
    <property type="entry name" value="Znf_CCHC"/>
</dbReference>
<dbReference type="GO" id="GO:0005737">
    <property type="term" value="C:cytoplasm"/>
    <property type="evidence" value="ECO:0007669"/>
    <property type="project" value="UniProtKB-ARBA"/>
</dbReference>
<feature type="domain" description="CCHC-type" evidence="14">
    <location>
        <begin position="262"/>
        <end position="277"/>
    </location>
</feature>
<dbReference type="InterPro" id="IPR021109">
    <property type="entry name" value="Peptidase_aspartic_dom_sf"/>
</dbReference>
<dbReference type="InterPro" id="IPR050951">
    <property type="entry name" value="Retrovirus_Pol_polyprotein"/>
</dbReference>
<keyword evidence="12" id="KW-0479">Metal-binding</keyword>
<evidence type="ECO:0000256" key="9">
    <source>
        <dbReference type="ARBA" id="ARBA00022918"/>
    </source>
</evidence>
<dbReference type="PROSITE" id="PS50158">
    <property type="entry name" value="ZF_CCHC"/>
    <property type="match status" value="1"/>
</dbReference>
<dbReference type="FunFam" id="1.10.340.70:FF:000003">
    <property type="entry name" value="Protein CBG25708"/>
    <property type="match status" value="1"/>
</dbReference>
<evidence type="ECO:0000256" key="8">
    <source>
        <dbReference type="ARBA" id="ARBA00022801"/>
    </source>
</evidence>
<dbReference type="SUPFAM" id="SSF57756">
    <property type="entry name" value="Retrovirus zinc finger-like domains"/>
    <property type="match status" value="1"/>
</dbReference>
<evidence type="ECO:0000256" key="12">
    <source>
        <dbReference type="PROSITE-ProRule" id="PRU00047"/>
    </source>
</evidence>
<keyword evidence="3" id="KW-0808">Transferase</keyword>
<evidence type="ECO:0000259" key="17">
    <source>
        <dbReference type="PROSITE" id="PS50994"/>
    </source>
</evidence>
<evidence type="ECO:0000256" key="11">
    <source>
        <dbReference type="ARBA" id="ARBA00023268"/>
    </source>
</evidence>
<feature type="compositionally biased region" description="Basic and acidic residues" evidence="13">
    <location>
        <begin position="1336"/>
        <end position="1348"/>
    </location>
</feature>
<feature type="region of interest" description="Disordered" evidence="13">
    <location>
        <begin position="1311"/>
        <end position="1348"/>
    </location>
</feature>
<evidence type="ECO:0000256" key="1">
    <source>
        <dbReference type="ARBA" id="ARBA00012493"/>
    </source>
</evidence>
<dbReference type="CDD" id="cd01647">
    <property type="entry name" value="RT_LTR"/>
    <property type="match status" value="1"/>
</dbReference>
<evidence type="ECO:0000313" key="19">
    <source>
        <dbReference type="WBParaSite" id="HCON_00139570-00001"/>
    </source>
</evidence>
<dbReference type="Gene3D" id="3.30.420.10">
    <property type="entry name" value="Ribonuclease H-like superfamily/Ribonuclease H"/>
    <property type="match status" value="1"/>
</dbReference>
<dbReference type="InterPro" id="IPR036397">
    <property type="entry name" value="RNaseH_sf"/>
</dbReference>
<dbReference type="GO" id="GO:0003964">
    <property type="term" value="F:RNA-directed DNA polymerase activity"/>
    <property type="evidence" value="ECO:0007669"/>
    <property type="project" value="UniProtKB-KW"/>
</dbReference>
<dbReference type="PANTHER" id="PTHR37984:SF5">
    <property type="entry name" value="PROTEIN NYNRIN-LIKE"/>
    <property type="match status" value="1"/>
</dbReference>
<dbReference type="InterPro" id="IPR001584">
    <property type="entry name" value="Integrase_cat-core"/>
</dbReference>
<keyword evidence="12" id="KW-0863">Zinc-finger</keyword>
<dbReference type="WBParaSite" id="HCON_00139570-00001">
    <property type="protein sequence ID" value="HCON_00139570-00001"/>
    <property type="gene ID" value="HCON_00139570"/>
</dbReference>
<protein>
    <recommendedName>
        <fullName evidence="1">RNA-directed DNA polymerase</fullName>
        <ecNumber evidence="1">2.7.7.49</ecNumber>
    </recommendedName>
</protein>
<dbReference type="GO" id="GO:0004190">
    <property type="term" value="F:aspartic-type endopeptidase activity"/>
    <property type="evidence" value="ECO:0007669"/>
    <property type="project" value="UniProtKB-KW"/>
</dbReference>
<evidence type="ECO:0000259" key="15">
    <source>
        <dbReference type="PROSITE" id="PS50175"/>
    </source>
</evidence>
<evidence type="ECO:0000256" key="4">
    <source>
        <dbReference type="ARBA" id="ARBA00022695"/>
    </source>
</evidence>
<keyword evidence="9" id="KW-0695">RNA-directed DNA polymerase</keyword>
<dbReference type="GO" id="GO:0004519">
    <property type="term" value="F:endonuclease activity"/>
    <property type="evidence" value="ECO:0007669"/>
    <property type="project" value="UniProtKB-KW"/>
</dbReference>
<proteinExistence type="predicted"/>
<dbReference type="GO" id="GO:0019899">
    <property type="term" value="F:enzyme binding"/>
    <property type="evidence" value="ECO:0007669"/>
    <property type="project" value="UniProtKB-ARBA"/>
</dbReference>
<keyword evidence="2" id="KW-0645">Protease</keyword>
<dbReference type="InterPro" id="IPR041577">
    <property type="entry name" value="RT_RNaseH_2"/>
</dbReference>
<dbReference type="Gene3D" id="4.10.60.10">
    <property type="entry name" value="Zinc finger, CCHC-type"/>
    <property type="match status" value="1"/>
</dbReference>
<dbReference type="Pfam" id="PF13975">
    <property type="entry name" value="gag-asp_proteas"/>
    <property type="match status" value="1"/>
</dbReference>
<dbReference type="SUPFAM" id="SSF50630">
    <property type="entry name" value="Acid proteases"/>
    <property type="match status" value="1"/>
</dbReference>
<evidence type="ECO:0000256" key="3">
    <source>
        <dbReference type="ARBA" id="ARBA00022679"/>
    </source>
</evidence>
<keyword evidence="11" id="KW-0511">Multifunctional enzyme</keyword>
<keyword evidence="12" id="KW-0862">Zinc</keyword>
<dbReference type="SMART" id="SM00343">
    <property type="entry name" value="ZnF_C2HC"/>
    <property type="match status" value="2"/>
</dbReference>
<keyword evidence="4" id="KW-0548">Nucleotidyltransferase</keyword>
<dbReference type="PROSITE" id="PS50878">
    <property type="entry name" value="RT_POL"/>
    <property type="match status" value="1"/>
</dbReference>
<organism evidence="18 19">
    <name type="scientific">Haemonchus contortus</name>
    <name type="common">Barber pole worm</name>
    <dbReference type="NCBI Taxonomy" id="6289"/>
    <lineage>
        <taxon>Eukaryota</taxon>
        <taxon>Metazoa</taxon>
        <taxon>Ecdysozoa</taxon>
        <taxon>Nematoda</taxon>
        <taxon>Chromadorea</taxon>
        <taxon>Rhabditida</taxon>
        <taxon>Rhabditina</taxon>
        <taxon>Rhabditomorpha</taxon>
        <taxon>Strongyloidea</taxon>
        <taxon>Trichostrongylidae</taxon>
        <taxon>Haemonchus</taxon>
    </lineage>
</organism>
<dbReference type="InterPro" id="IPR000477">
    <property type="entry name" value="RT_dom"/>
</dbReference>
<keyword evidence="8" id="KW-0378">Hydrolase</keyword>